<dbReference type="Proteomes" id="UP001066276">
    <property type="component" value="Chromosome 10"/>
</dbReference>
<organism evidence="2 3">
    <name type="scientific">Pleurodeles waltl</name>
    <name type="common">Iberian ribbed newt</name>
    <dbReference type="NCBI Taxonomy" id="8319"/>
    <lineage>
        <taxon>Eukaryota</taxon>
        <taxon>Metazoa</taxon>
        <taxon>Chordata</taxon>
        <taxon>Craniata</taxon>
        <taxon>Vertebrata</taxon>
        <taxon>Euteleostomi</taxon>
        <taxon>Amphibia</taxon>
        <taxon>Batrachia</taxon>
        <taxon>Caudata</taxon>
        <taxon>Salamandroidea</taxon>
        <taxon>Salamandridae</taxon>
        <taxon>Pleurodelinae</taxon>
        <taxon>Pleurodeles</taxon>
    </lineage>
</organism>
<evidence type="ECO:0000256" key="1">
    <source>
        <dbReference type="SAM" id="MobiDB-lite"/>
    </source>
</evidence>
<proteinExistence type="predicted"/>
<gene>
    <name evidence="2" type="ORF">NDU88_007324</name>
</gene>
<reference evidence="2" key="1">
    <citation type="journal article" date="2022" name="bioRxiv">
        <title>Sequencing and chromosome-scale assembly of the giantPleurodeles waltlgenome.</title>
        <authorList>
            <person name="Brown T."/>
            <person name="Elewa A."/>
            <person name="Iarovenko S."/>
            <person name="Subramanian E."/>
            <person name="Araus A.J."/>
            <person name="Petzold A."/>
            <person name="Susuki M."/>
            <person name="Suzuki K.-i.T."/>
            <person name="Hayashi T."/>
            <person name="Toyoda A."/>
            <person name="Oliveira C."/>
            <person name="Osipova E."/>
            <person name="Leigh N.D."/>
            <person name="Simon A."/>
            <person name="Yun M.H."/>
        </authorList>
    </citation>
    <scope>NUCLEOTIDE SEQUENCE</scope>
    <source>
        <strain evidence="2">20211129_DDA</strain>
        <tissue evidence="2">Liver</tissue>
    </source>
</reference>
<comment type="caution">
    <text evidence="2">The sequence shown here is derived from an EMBL/GenBank/DDBJ whole genome shotgun (WGS) entry which is preliminary data.</text>
</comment>
<name>A0AAV7MIT9_PLEWA</name>
<accession>A0AAV7MIT9</accession>
<dbReference type="EMBL" id="JANPWB010000014">
    <property type="protein sequence ID" value="KAJ1102272.1"/>
    <property type="molecule type" value="Genomic_DNA"/>
</dbReference>
<sequence>MMAAGISRQRTQKRYRSSNKVANEAADPERCAVPPQVVSLCGWGPNQRCSQHDRMLAVGPCPDCVPGAPVRSAGCLHF</sequence>
<feature type="region of interest" description="Disordered" evidence="1">
    <location>
        <begin position="1"/>
        <end position="29"/>
    </location>
</feature>
<evidence type="ECO:0000313" key="3">
    <source>
        <dbReference type="Proteomes" id="UP001066276"/>
    </source>
</evidence>
<dbReference type="AlphaFoldDB" id="A0AAV7MIT9"/>
<evidence type="ECO:0000313" key="2">
    <source>
        <dbReference type="EMBL" id="KAJ1102272.1"/>
    </source>
</evidence>
<protein>
    <submittedName>
        <fullName evidence="2">Uncharacterized protein</fullName>
    </submittedName>
</protein>
<keyword evidence="3" id="KW-1185">Reference proteome</keyword>